<comment type="caution">
    <text evidence="2">The sequence shown here is derived from an EMBL/GenBank/DDBJ whole genome shotgun (WGS) entry which is preliminary data.</text>
</comment>
<feature type="chain" id="PRO_5039424152" evidence="1">
    <location>
        <begin position="19"/>
        <end position="276"/>
    </location>
</feature>
<evidence type="ECO:0000313" key="3">
    <source>
        <dbReference type="Proteomes" id="UP000787625"/>
    </source>
</evidence>
<reference evidence="2" key="1">
    <citation type="journal article" date="2021" name="PeerJ">
        <title>Extensive microbial diversity within the chicken gut microbiome revealed by metagenomics and culture.</title>
        <authorList>
            <person name="Gilroy R."/>
            <person name="Ravi A."/>
            <person name="Getino M."/>
            <person name="Pursley I."/>
            <person name="Horton D.L."/>
            <person name="Alikhan N.F."/>
            <person name="Baker D."/>
            <person name="Gharbi K."/>
            <person name="Hall N."/>
            <person name="Watson M."/>
            <person name="Adriaenssens E.M."/>
            <person name="Foster-Nyarko E."/>
            <person name="Jarju S."/>
            <person name="Secka A."/>
            <person name="Antonio M."/>
            <person name="Oren A."/>
            <person name="Chaudhuri R.R."/>
            <person name="La Ragione R."/>
            <person name="Hildebrand F."/>
            <person name="Pallen M.J."/>
        </authorList>
    </citation>
    <scope>NUCLEOTIDE SEQUENCE</scope>
    <source>
        <strain evidence="2">MalCec1-1739</strain>
    </source>
</reference>
<gene>
    <name evidence="2" type="ORF">IAA93_08095</name>
</gene>
<dbReference type="AlphaFoldDB" id="A0A9D2UJX9"/>
<dbReference type="PROSITE" id="PS51257">
    <property type="entry name" value="PROKAR_LIPOPROTEIN"/>
    <property type="match status" value="1"/>
</dbReference>
<sequence length="276" mass="31451">MKIKFCQAMAVIAALALASCQGGRVGSSDDAGSPVSVSGVQEAEPIDYDALNVDSSFYDFIYLFKSDSVFQRMRIVFPLEYNDISARRSIAADSWRFDSLLLQNVYYTILNDRLNSLDEQFDMNAGELTLREIYTCDSIVKNYHFAKVDGKWCLESIGILTTEGLQGSFLAFYEQFINDSVFQCEHVDKQLQFVTYDEGDDYEVIDDFITRQQWPSFRPDLHADVISGFDCTETRGASGKMIVTLVKIDAGYNIRLYFRRSGVKGWMLYKYENLSV</sequence>
<organism evidence="2 3">
    <name type="scientific">Candidatus Avibacteroides avistercoris</name>
    <dbReference type="NCBI Taxonomy" id="2840690"/>
    <lineage>
        <taxon>Bacteria</taxon>
        <taxon>Pseudomonadati</taxon>
        <taxon>Bacteroidota</taxon>
        <taxon>Bacteroidia</taxon>
        <taxon>Bacteroidales</taxon>
        <taxon>Bacteroidaceae</taxon>
        <taxon>Bacteroidaceae incertae sedis</taxon>
        <taxon>Candidatus Avibacteroides</taxon>
    </lineage>
</organism>
<dbReference type="InterPro" id="IPR025590">
    <property type="entry name" value="DUF4348"/>
</dbReference>
<proteinExistence type="predicted"/>
<reference evidence="2" key="2">
    <citation type="submission" date="2021-04" db="EMBL/GenBank/DDBJ databases">
        <authorList>
            <person name="Gilroy R."/>
        </authorList>
    </citation>
    <scope>NUCLEOTIDE SEQUENCE</scope>
    <source>
        <strain evidence="2">MalCec1-1739</strain>
    </source>
</reference>
<dbReference type="EMBL" id="DWUP01000192">
    <property type="protein sequence ID" value="HJD53666.1"/>
    <property type="molecule type" value="Genomic_DNA"/>
</dbReference>
<keyword evidence="1" id="KW-0732">Signal</keyword>
<dbReference type="Gene3D" id="3.10.450.410">
    <property type="match status" value="1"/>
</dbReference>
<dbReference type="Pfam" id="PF14254">
    <property type="entry name" value="DUF4348"/>
    <property type="match status" value="1"/>
</dbReference>
<evidence type="ECO:0000256" key="1">
    <source>
        <dbReference type="SAM" id="SignalP"/>
    </source>
</evidence>
<accession>A0A9D2UJX9</accession>
<dbReference type="Proteomes" id="UP000787625">
    <property type="component" value="Unassembled WGS sequence"/>
</dbReference>
<name>A0A9D2UJX9_9BACT</name>
<protein>
    <submittedName>
        <fullName evidence="2">DUF4348 domain-containing protein</fullName>
    </submittedName>
</protein>
<evidence type="ECO:0000313" key="2">
    <source>
        <dbReference type="EMBL" id="HJD53666.1"/>
    </source>
</evidence>
<feature type="signal peptide" evidence="1">
    <location>
        <begin position="1"/>
        <end position="18"/>
    </location>
</feature>